<dbReference type="Proteomes" id="UP000264541">
    <property type="component" value="Unassembled WGS sequence"/>
</dbReference>
<feature type="domain" description="PRC-barrel" evidence="1">
    <location>
        <begin position="22"/>
        <end position="83"/>
    </location>
</feature>
<accession>A0A372LTU5</accession>
<dbReference type="InterPro" id="IPR011033">
    <property type="entry name" value="PRC_barrel-like_sf"/>
</dbReference>
<proteinExistence type="predicted"/>
<feature type="domain" description="PRC-barrel" evidence="1">
    <location>
        <begin position="101"/>
        <end position="145"/>
    </location>
</feature>
<organism evidence="2 3">
    <name type="scientific">Peribacillus saganii</name>
    <dbReference type="NCBI Taxonomy" id="2303992"/>
    <lineage>
        <taxon>Bacteria</taxon>
        <taxon>Bacillati</taxon>
        <taxon>Bacillota</taxon>
        <taxon>Bacilli</taxon>
        <taxon>Bacillales</taxon>
        <taxon>Bacillaceae</taxon>
        <taxon>Peribacillus</taxon>
    </lineage>
</organism>
<evidence type="ECO:0000259" key="1">
    <source>
        <dbReference type="Pfam" id="PF05239"/>
    </source>
</evidence>
<evidence type="ECO:0000313" key="3">
    <source>
        <dbReference type="Proteomes" id="UP000264541"/>
    </source>
</evidence>
<name>A0A372LTU5_9BACI</name>
<dbReference type="Pfam" id="PF05239">
    <property type="entry name" value="PRC"/>
    <property type="match status" value="2"/>
</dbReference>
<evidence type="ECO:0000313" key="2">
    <source>
        <dbReference type="EMBL" id="RFU71625.1"/>
    </source>
</evidence>
<dbReference type="Gene3D" id="2.30.30.240">
    <property type="entry name" value="PRC-barrel domain"/>
    <property type="match status" value="2"/>
</dbReference>
<dbReference type="AlphaFoldDB" id="A0A372LTU5"/>
<gene>
    <name evidence="2" type="ORF">D0469_00510</name>
</gene>
<dbReference type="EMBL" id="QVTE01000001">
    <property type="protein sequence ID" value="RFU71625.1"/>
    <property type="molecule type" value="Genomic_DNA"/>
</dbReference>
<sequence length="173" mass="18668">MISLEKPNNNTVQKGGITLRALSLLKAVSVFTENGTKLGQVHDLAINANGTVIGLIICRPALFRSSIFVPLEDILCFGRDEVMIAEKAGRGNKFTGYTLYSHEPIAGKILLSNSGEELGLLHDVYFDEKQGTIVAYEASDGFFADISVGTKVIQTSCPPIFGKDAVVISVYDQ</sequence>
<keyword evidence="3" id="KW-1185">Reference proteome</keyword>
<protein>
    <submittedName>
        <fullName evidence="2">Photosystem reaction center subunit H</fullName>
    </submittedName>
</protein>
<reference evidence="2 3" key="1">
    <citation type="submission" date="2018-08" db="EMBL/GenBank/DDBJ databases">
        <title>Bacillus chawlae sp. nov., Bacillus glennii sp. nov., and Bacillus saganii sp. nov. Isolated from the Vehicle Assembly Building at Kennedy Space Center where the Viking Spacecraft were Assembled.</title>
        <authorList>
            <person name="Seuylemezian A."/>
            <person name="Vaishampayan P."/>
        </authorList>
    </citation>
    <scope>NUCLEOTIDE SEQUENCE [LARGE SCALE GENOMIC DNA]</scope>
    <source>
        <strain evidence="2 3">V47-23a</strain>
    </source>
</reference>
<dbReference type="InterPro" id="IPR027275">
    <property type="entry name" value="PRC-brl_dom"/>
</dbReference>
<comment type="caution">
    <text evidence="2">The sequence shown here is derived from an EMBL/GenBank/DDBJ whole genome shotgun (WGS) entry which is preliminary data.</text>
</comment>
<dbReference type="SUPFAM" id="SSF50346">
    <property type="entry name" value="PRC-barrel domain"/>
    <property type="match status" value="2"/>
</dbReference>